<name>A0A7K1TDT4_9BACT</name>
<evidence type="ECO:0000259" key="2">
    <source>
        <dbReference type="Pfam" id="PF01833"/>
    </source>
</evidence>
<reference evidence="3 4" key="1">
    <citation type="submission" date="2019-12" db="EMBL/GenBank/DDBJ databases">
        <title>Hymenobacter sp. HMF4947 Genome sequencing and assembly.</title>
        <authorList>
            <person name="Kang H."/>
            <person name="Cha I."/>
            <person name="Kim H."/>
            <person name="Joh K."/>
        </authorList>
    </citation>
    <scope>NUCLEOTIDE SEQUENCE [LARGE SCALE GENOMIC DNA]</scope>
    <source>
        <strain evidence="3 4">HMF4947</strain>
    </source>
</reference>
<dbReference type="EMBL" id="WQKZ01000002">
    <property type="protein sequence ID" value="MVN76321.1"/>
    <property type="molecule type" value="Genomic_DNA"/>
</dbReference>
<dbReference type="InterPro" id="IPR013783">
    <property type="entry name" value="Ig-like_fold"/>
</dbReference>
<evidence type="ECO:0000313" key="4">
    <source>
        <dbReference type="Proteomes" id="UP000441336"/>
    </source>
</evidence>
<proteinExistence type="predicted"/>
<dbReference type="Pfam" id="PF01833">
    <property type="entry name" value="TIG"/>
    <property type="match status" value="1"/>
</dbReference>
<keyword evidence="1" id="KW-1133">Transmembrane helix</keyword>
<dbReference type="SUPFAM" id="SSF55486">
    <property type="entry name" value="Metalloproteases ('zincins'), catalytic domain"/>
    <property type="match status" value="1"/>
</dbReference>
<keyword evidence="4" id="KW-1185">Reference proteome</keyword>
<dbReference type="Gene3D" id="3.40.390.10">
    <property type="entry name" value="Collagenase (Catalytic Domain)"/>
    <property type="match status" value="1"/>
</dbReference>
<protein>
    <submittedName>
        <fullName evidence="3">T9SS type A sorting domain-containing protein</fullName>
    </submittedName>
</protein>
<dbReference type="GO" id="GO:0008237">
    <property type="term" value="F:metallopeptidase activity"/>
    <property type="evidence" value="ECO:0007669"/>
    <property type="project" value="InterPro"/>
</dbReference>
<dbReference type="Gene3D" id="2.60.40.10">
    <property type="entry name" value="Immunoglobulins"/>
    <property type="match status" value="1"/>
</dbReference>
<dbReference type="AlphaFoldDB" id="A0A7K1TDT4"/>
<dbReference type="SUPFAM" id="SSF81296">
    <property type="entry name" value="E set domains"/>
    <property type="match status" value="1"/>
</dbReference>
<gene>
    <name evidence="3" type="ORF">GO988_08285</name>
</gene>
<accession>A0A7K1TDT4</accession>
<dbReference type="Proteomes" id="UP000441336">
    <property type="component" value="Unassembled WGS sequence"/>
</dbReference>
<dbReference type="InterPro" id="IPR002909">
    <property type="entry name" value="IPT_dom"/>
</dbReference>
<feature type="domain" description="IPT/TIG" evidence="2">
    <location>
        <begin position="220"/>
        <end position="313"/>
    </location>
</feature>
<sequence length="712" mass="74393">MSICTTSRWWLVALVWGLWVGVGPGPSALRAQSAPLPCLLLPLSPAERVQAASLVVEAEVLDAVGEWDAAHQHIFTRQRLRVFRVLKGALPDTAALPLLVEGGQVGLARQELTNTLHPLPVGQQGLFFLMPAPWVAVGGGPAFAAYASSQGVILYDVARGTAAEPARTYASWAAARQQTEQLSGQPAQQLRPNWRLLAAAPRALGAKASSPNSTLQTLAPAIVSFSPALATAGTGVVLTIRGSGFGSSRGSGGVDFRNADDGGATTTRALDRDYLSWSDTQVQVHIPSLASGGHPAGTGPVSVVTSDGTTATTATSVTILYALSNIDNAAGTLADRPSHIATNATGGLTFHISPNFRSNAAATAAWQRGLAQWRCSTGINWELGSDAAANTIASDNSNVIAFDDGNTLPARVLGRTTSYYQGCYDPTGNVVFYVAEIDQLFTSALPFQFGPALALGGQYDFESVAVHELGHAQQLTHLIRPRAIMHYGIAAGTNLRVLDPASDVAGGRLVLRTRSFRNRGCGGPGLLPAPLSGLAAGVGPTPLLTFSTRDECFVSSFVLERSAGIDTTAAAAGWQAVATIAAGQATGQYTLTDPQPPGGLRYYRLGVRRPDGSTDYAAPLAMSAEAVAAGAQVFPNPVVGDAVQLTYSAAVAGNLVLRFYDELGRYHRGQRVAVQAGLNVLTLSMAGMAPGFYILRFTAADQSSRSVRLVRL</sequence>
<dbReference type="NCBIfam" id="TIGR04183">
    <property type="entry name" value="Por_Secre_tail"/>
    <property type="match status" value="1"/>
</dbReference>
<dbReference type="InterPro" id="IPR014756">
    <property type="entry name" value="Ig_E-set"/>
</dbReference>
<feature type="transmembrane region" description="Helical" evidence="1">
    <location>
        <begin position="676"/>
        <end position="695"/>
    </location>
</feature>
<evidence type="ECO:0000256" key="1">
    <source>
        <dbReference type="SAM" id="Phobius"/>
    </source>
</evidence>
<organism evidence="3 4">
    <name type="scientific">Hymenobacter ginkgonis</name>
    <dbReference type="NCBI Taxonomy" id="2682976"/>
    <lineage>
        <taxon>Bacteria</taxon>
        <taxon>Pseudomonadati</taxon>
        <taxon>Bacteroidota</taxon>
        <taxon>Cytophagia</taxon>
        <taxon>Cytophagales</taxon>
        <taxon>Hymenobacteraceae</taxon>
        <taxon>Hymenobacter</taxon>
    </lineage>
</organism>
<dbReference type="InterPro" id="IPR024079">
    <property type="entry name" value="MetalloPept_cat_dom_sf"/>
</dbReference>
<keyword evidence="1" id="KW-0812">Transmembrane</keyword>
<evidence type="ECO:0000313" key="3">
    <source>
        <dbReference type="EMBL" id="MVN76321.1"/>
    </source>
</evidence>
<comment type="caution">
    <text evidence="3">The sequence shown here is derived from an EMBL/GenBank/DDBJ whole genome shotgun (WGS) entry which is preliminary data.</text>
</comment>
<dbReference type="InterPro" id="IPR026444">
    <property type="entry name" value="Secre_tail"/>
</dbReference>
<keyword evidence="1" id="KW-0472">Membrane</keyword>
<dbReference type="RefSeq" id="WP_157564105.1">
    <property type="nucleotide sequence ID" value="NZ_WQKZ01000002.1"/>
</dbReference>